<gene>
    <name evidence="3" type="ORF">C7456_10212</name>
</gene>
<proteinExistence type="predicted"/>
<comment type="caution">
    <text evidence="3">The sequence shown here is derived from an EMBL/GenBank/DDBJ whole genome shotgun (WGS) entry which is preliminary data.</text>
</comment>
<evidence type="ECO:0000256" key="2">
    <source>
        <dbReference type="SAM" id="SignalP"/>
    </source>
</evidence>
<dbReference type="Proteomes" id="UP000245812">
    <property type="component" value="Unassembled WGS sequence"/>
</dbReference>
<feature type="chain" id="PRO_5016319003" description="Zn-dependent protease DUF2268" evidence="2">
    <location>
        <begin position="32"/>
        <end position="386"/>
    </location>
</feature>
<keyword evidence="4" id="KW-1185">Reference proteome</keyword>
<dbReference type="EMBL" id="QGHC01000002">
    <property type="protein sequence ID" value="PWK92279.1"/>
    <property type="molecule type" value="Genomic_DNA"/>
</dbReference>
<dbReference type="PROSITE" id="PS51257">
    <property type="entry name" value="PROKAR_LIPOPROTEIN"/>
    <property type="match status" value="1"/>
</dbReference>
<sequence length="386" mass="41792">MRTRRTKSRGTWFAWAALLACVLALPAAARAAPPPVAAAFERFWQAAQGRAFAQQLALWDGLVEAPYGDLYAMVVWERREHPDWEARKRRLLQVRFAAYPSIAARIPAAARTLQAVLAAQVPRLRALFPDADPQPPVELVLAPGFDAKSGVRADGTPVLAFAVDSLLLERAPLDILVPHELFHLYHAQHAGIRNDGVMPGARLALPLFEEGLATYVSGQLAPGHGDGELLLQDDLGRLPAARLPEVARRFLADAGKPAVDPAHPEPFRRWFNAGAARYQPDLPNRSGYWLGLQVIRDLRRSYSLAQIAAWPPRQAEARTLAVLERMRQAARAAPAARRNYRAPSRIAATGGTAAARSAGPSTAPWPSSHSSAAPAGRYGGGSRGSS</sequence>
<feature type="region of interest" description="Disordered" evidence="1">
    <location>
        <begin position="334"/>
        <end position="386"/>
    </location>
</feature>
<reference evidence="3 4" key="1">
    <citation type="submission" date="2018-05" db="EMBL/GenBank/DDBJ databases">
        <title>Genomic Encyclopedia of Type Strains, Phase IV (KMG-IV): sequencing the most valuable type-strain genomes for metagenomic binning, comparative biology and taxonomic classification.</title>
        <authorList>
            <person name="Goeker M."/>
        </authorList>
    </citation>
    <scope>NUCLEOTIDE SEQUENCE [LARGE SCALE GENOMIC DNA]</scope>
    <source>
        <strain evidence="3 4">DSM 14263</strain>
    </source>
</reference>
<keyword evidence="2" id="KW-0732">Signal</keyword>
<dbReference type="AlphaFoldDB" id="A0A316IGR9"/>
<organism evidence="3 4">
    <name type="scientific">Fulvimonas soli</name>
    <dbReference type="NCBI Taxonomy" id="155197"/>
    <lineage>
        <taxon>Bacteria</taxon>
        <taxon>Pseudomonadati</taxon>
        <taxon>Pseudomonadota</taxon>
        <taxon>Gammaproteobacteria</taxon>
        <taxon>Lysobacterales</taxon>
        <taxon>Rhodanobacteraceae</taxon>
        <taxon>Fulvimonas</taxon>
    </lineage>
</organism>
<name>A0A316IGR9_9GAMM</name>
<evidence type="ECO:0000256" key="1">
    <source>
        <dbReference type="SAM" id="MobiDB-lite"/>
    </source>
</evidence>
<feature type="compositionally biased region" description="Gly residues" evidence="1">
    <location>
        <begin position="377"/>
        <end position="386"/>
    </location>
</feature>
<evidence type="ECO:0000313" key="3">
    <source>
        <dbReference type="EMBL" id="PWK92279.1"/>
    </source>
</evidence>
<feature type="signal peptide" evidence="2">
    <location>
        <begin position="1"/>
        <end position="31"/>
    </location>
</feature>
<feature type="compositionally biased region" description="Low complexity" evidence="1">
    <location>
        <begin position="334"/>
        <end position="376"/>
    </location>
</feature>
<protein>
    <recommendedName>
        <fullName evidence="5">Zn-dependent protease DUF2268</fullName>
    </recommendedName>
</protein>
<accession>A0A316IGR9</accession>
<evidence type="ECO:0008006" key="5">
    <source>
        <dbReference type="Google" id="ProtNLM"/>
    </source>
</evidence>
<evidence type="ECO:0000313" key="4">
    <source>
        <dbReference type="Proteomes" id="UP000245812"/>
    </source>
</evidence>